<dbReference type="AlphaFoldDB" id="A0A380P7K5"/>
<evidence type="ECO:0000313" key="3">
    <source>
        <dbReference type="Proteomes" id="UP000254621"/>
    </source>
</evidence>
<sequence length="47" mass="5214">MTVTGSFGDIQIGGDYTFAGRITTHARYGEQFLAEIINAKPLLQRRV</sequence>
<dbReference type="Pfam" id="PF23139">
    <property type="entry name" value="OB_YrrC"/>
    <property type="match status" value="1"/>
</dbReference>
<accession>A0A380P7K5</accession>
<dbReference type="InterPro" id="IPR055446">
    <property type="entry name" value="RecD2_N_OB"/>
</dbReference>
<reference evidence="2 3" key="1">
    <citation type="submission" date="2018-06" db="EMBL/GenBank/DDBJ databases">
        <authorList>
            <consortium name="Pathogen Informatics"/>
            <person name="Doyle S."/>
        </authorList>
    </citation>
    <scope>NUCLEOTIDE SEQUENCE [LARGE SCALE GENOMIC DNA]</scope>
    <source>
        <strain evidence="2 3">NCTC13645</strain>
    </source>
</reference>
<dbReference type="EMBL" id="UHIV01000006">
    <property type="protein sequence ID" value="SUP61199.1"/>
    <property type="molecule type" value="Genomic_DNA"/>
</dbReference>
<protein>
    <recommendedName>
        <fullName evidence="1">ATP-dependent RecD2 DNA helicase OB-fold domain-containing protein</fullName>
    </recommendedName>
</protein>
<evidence type="ECO:0000313" key="2">
    <source>
        <dbReference type="EMBL" id="SUP61199.1"/>
    </source>
</evidence>
<evidence type="ECO:0000259" key="1">
    <source>
        <dbReference type="Pfam" id="PF23139"/>
    </source>
</evidence>
<gene>
    <name evidence="2" type="ORF">NCTC13645_02331</name>
</gene>
<organism evidence="2 3">
    <name type="scientific">Weissella viridescens</name>
    <name type="common">Lactobacillus viridescens</name>
    <dbReference type="NCBI Taxonomy" id="1629"/>
    <lineage>
        <taxon>Bacteria</taxon>
        <taxon>Bacillati</taxon>
        <taxon>Bacillota</taxon>
        <taxon>Bacilli</taxon>
        <taxon>Lactobacillales</taxon>
        <taxon>Lactobacillaceae</taxon>
        <taxon>Weissella</taxon>
    </lineage>
</organism>
<dbReference type="Proteomes" id="UP000254621">
    <property type="component" value="Unassembled WGS sequence"/>
</dbReference>
<feature type="domain" description="ATP-dependent RecD2 DNA helicase OB-fold" evidence="1">
    <location>
        <begin position="1"/>
        <end position="37"/>
    </location>
</feature>
<proteinExistence type="predicted"/>
<name>A0A380P7K5_WEIVI</name>